<dbReference type="InterPro" id="IPR009787">
    <property type="entry name" value="Jagunal"/>
</dbReference>
<keyword evidence="5 7" id="KW-1133">Transmembrane helix</keyword>
<evidence type="ECO:0000256" key="3">
    <source>
        <dbReference type="ARBA" id="ARBA00022692"/>
    </source>
</evidence>
<dbReference type="PANTHER" id="PTHR20955:SF1">
    <property type="entry name" value="PROTEIN JAGUNAL HOMOLOG 1"/>
    <property type="match status" value="1"/>
</dbReference>
<evidence type="ECO:0000256" key="5">
    <source>
        <dbReference type="ARBA" id="ARBA00022989"/>
    </source>
</evidence>
<comment type="similarity">
    <text evidence="2">Belongs to the jagunal family.</text>
</comment>
<protein>
    <submittedName>
        <fullName evidence="8">Protein jagunal</fullName>
    </submittedName>
</protein>
<keyword evidence="4" id="KW-0256">Endoplasmic reticulum</keyword>
<feature type="transmembrane region" description="Helical" evidence="7">
    <location>
        <begin position="80"/>
        <end position="98"/>
    </location>
</feature>
<keyword evidence="6 7" id="KW-0472">Membrane</keyword>
<evidence type="ECO:0000256" key="1">
    <source>
        <dbReference type="ARBA" id="ARBA00004477"/>
    </source>
</evidence>
<dbReference type="KEGG" id="pxu:106116551"/>
<feature type="transmembrane region" description="Helical" evidence="7">
    <location>
        <begin position="160"/>
        <end position="184"/>
    </location>
</feature>
<feature type="transmembrane region" description="Helical" evidence="7">
    <location>
        <begin position="110"/>
        <end position="129"/>
    </location>
</feature>
<gene>
    <name evidence="8" type="primary">LOC106116551</name>
</gene>
<dbReference type="GO" id="GO:0007029">
    <property type="term" value="P:endoplasmic reticulum organization"/>
    <property type="evidence" value="ECO:0007669"/>
    <property type="project" value="InterPro"/>
</dbReference>
<accession>A0AAJ6Z5S1</accession>
<comment type="subcellular location">
    <subcellularLocation>
        <location evidence="1">Endoplasmic reticulum membrane</location>
        <topology evidence="1">Multi-pass membrane protein</topology>
    </subcellularLocation>
</comment>
<evidence type="ECO:0000256" key="2">
    <source>
        <dbReference type="ARBA" id="ARBA00008462"/>
    </source>
</evidence>
<feature type="transmembrane region" description="Helical" evidence="7">
    <location>
        <begin position="39"/>
        <end position="60"/>
    </location>
</feature>
<evidence type="ECO:0000256" key="7">
    <source>
        <dbReference type="SAM" id="Phobius"/>
    </source>
</evidence>
<proteinExistence type="inferred from homology"/>
<dbReference type="GeneID" id="106116551"/>
<dbReference type="Pfam" id="PF07086">
    <property type="entry name" value="Jagunal"/>
    <property type="match status" value="1"/>
</dbReference>
<keyword evidence="3 7" id="KW-0812">Transmembrane</keyword>
<dbReference type="AlphaFoldDB" id="A0AAJ6Z5S1"/>
<sequence>MASRGGVMVTGTNGADFEHREKIAIQYQLSALNKSRLKYCVFFQHVLFIVMVAKLSADILDKLDIFILEIEELQIPPPLWWEYIWCLSLLLSFLALAAIKRNNITNLRRYMYGIVFLGFGPLLYGLVYYCGDVWRYLTKDEDEDTSEMDIELWQDFPYGLLWYAFIFLACQVHFFQLYFCTALLKAWRARGALRKSD</sequence>
<evidence type="ECO:0000256" key="6">
    <source>
        <dbReference type="ARBA" id="ARBA00023136"/>
    </source>
</evidence>
<evidence type="ECO:0000313" key="8">
    <source>
        <dbReference type="RefSeq" id="XP_013165880.1"/>
    </source>
</evidence>
<dbReference type="Proteomes" id="UP000694872">
    <property type="component" value="Unplaced"/>
</dbReference>
<dbReference type="CTD" id="40714"/>
<evidence type="ECO:0000256" key="4">
    <source>
        <dbReference type="ARBA" id="ARBA00022824"/>
    </source>
</evidence>
<dbReference type="PANTHER" id="PTHR20955">
    <property type="entry name" value="PROTEIN JAGUNAL HOMOLOG 1"/>
    <property type="match status" value="1"/>
</dbReference>
<dbReference type="GO" id="GO:0005789">
    <property type="term" value="C:endoplasmic reticulum membrane"/>
    <property type="evidence" value="ECO:0007669"/>
    <property type="project" value="UniProtKB-SubCell"/>
</dbReference>
<dbReference type="RefSeq" id="XP_013165880.1">
    <property type="nucleotide sequence ID" value="XM_013310426.1"/>
</dbReference>
<organism evidence="8">
    <name type="scientific">Papilio xuthus</name>
    <name type="common">Asian swallowtail butterfly</name>
    <dbReference type="NCBI Taxonomy" id="66420"/>
    <lineage>
        <taxon>Eukaryota</taxon>
        <taxon>Metazoa</taxon>
        <taxon>Ecdysozoa</taxon>
        <taxon>Arthropoda</taxon>
        <taxon>Hexapoda</taxon>
        <taxon>Insecta</taxon>
        <taxon>Pterygota</taxon>
        <taxon>Neoptera</taxon>
        <taxon>Endopterygota</taxon>
        <taxon>Lepidoptera</taxon>
        <taxon>Glossata</taxon>
        <taxon>Ditrysia</taxon>
        <taxon>Papilionoidea</taxon>
        <taxon>Papilionidae</taxon>
        <taxon>Papilioninae</taxon>
        <taxon>Papilio</taxon>
    </lineage>
</organism>
<dbReference type="GO" id="GO:0016192">
    <property type="term" value="P:vesicle-mediated transport"/>
    <property type="evidence" value="ECO:0007669"/>
    <property type="project" value="TreeGrafter"/>
</dbReference>
<reference evidence="8" key="1">
    <citation type="submission" date="2025-08" db="UniProtKB">
        <authorList>
            <consortium name="RefSeq"/>
        </authorList>
    </citation>
    <scope>IDENTIFICATION</scope>
</reference>
<name>A0AAJ6Z5S1_PAPXU</name>